<sequence>MYQNWAEMGGGSGMSAAEEHALYEGAFEVVKQLPPRVYSPDGVARRVPQFPRYTVMAAIWRMIDKGLAKMTLASRVRILPPKEESNG</sequence>
<name>A0A0T5ZXM1_UNCKA</name>
<accession>A0A0T5ZXM1</accession>
<evidence type="ECO:0000313" key="2">
    <source>
        <dbReference type="Proteomes" id="UP000051297"/>
    </source>
</evidence>
<dbReference type="Proteomes" id="UP000051297">
    <property type="component" value="Unassembled WGS sequence"/>
</dbReference>
<evidence type="ECO:0000313" key="1">
    <source>
        <dbReference type="EMBL" id="KRT67422.1"/>
    </source>
</evidence>
<dbReference type="AlphaFoldDB" id="A0A0T5ZXM1"/>
<reference evidence="1 2" key="1">
    <citation type="submission" date="2015-05" db="EMBL/GenBank/DDBJ databases">
        <title>Critical biogeochemical functions in the subsurface are associated with bacteria from new phyla and little studied lineages.</title>
        <authorList>
            <person name="Hug L.A."/>
            <person name="Thomas B.C."/>
            <person name="Sharon I."/>
            <person name="Brown C.T."/>
            <person name="Sharma R."/>
            <person name="Hettich R.L."/>
            <person name="Wilkins M.J."/>
            <person name="Williams K.H."/>
            <person name="Singh A."/>
            <person name="Banfield J.F."/>
        </authorList>
    </citation>
    <scope>NUCLEOTIDE SEQUENCE [LARGE SCALE GENOMIC DNA]</scope>
    <source>
        <strain evidence="1">CSP1-7</strain>
    </source>
</reference>
<gene>
    <name evidence="1" type="ORF">XU08_C0003G0098</name>
</gene>
<comment type="caution">
    <text evidence="1">The sequence shown here is derived from an EMBL/GenBank/DDBJ whole genome shotgun (WGS) entry which is preliminary data.</text>
</comment>
<proteinExistence type="predicted"/>
<protein>
    <submittedName>
        <fullName evidence="1">Uncharacterized protein</fullName>
    </submittedName>
</protein>
<organism evidence="1 2">
    <name type="scientific">candidate division WWE3 bacterium CSP1-7</name>
    <dbReference type="NCBI Taxonomy" id="1576480"/>
    <lineage>
        <taxon>Bacteria</taxon>
        <taxon>Katanobacteria</taxon>
    </lineage>
</organism>
<dbReference type="STRING" id="1576480.XU08_C0003G0098"/>
<dbReference type="EMBL" id="LDXK01000003">
    <property type="protein sequence ID" value="KRT67422.1"/>
    <property type="molecule type" value="Genomic_DNA"/>
</dbReference>